<dbReference type="SUPFAM" id="SSF53474">
    <property type="entry name" value="alpha/beta-Hydrolases"/>
    <property type="match status" value="1"/>
</dbReference>
<dbReference type="EMBL" id="CP119108">
    <property type="protein sequence ID" value="WEG07377.1"/>
    <property type="molecule type" value="Genomic_DNA"/>
</dbReference>
<dbReference type="RefSeq" id="WP_275276716.1">
    <property type="nucleotide sequence ID" value="NZ_CP119108.1"/>
</dbReference>
<accession>A0ABY8BU82</accession>
<dbReference type="Gene3D" id="3.40.50.1820">
    <property type="entry name" value="alpha/beta hydrolase"/>
    <property type="match status" value="1"/>
</dbReference>
<dbReference type="InterPro" id="IPR029058">
    <property type="entry name" value="AB_hydrolase_fold"/>
</dbReference>
<proteinExistence type="predicted"/>
<keyword evidence="3" id="KW-1185">Reference proteome</keyword>
<evidence type="ECO:0000259" key="1">
    <source>
        <dbReference type="Pfam" id="PF12697"/>
    </source>
</evidence>
<feature type="domain" description="AB hydrolase-1" evidence="1">
    <location>
        <begin position="15"/>
        <end position="210"/>
    </location>
</feature>
<sequence length="239" mass="25548">MVADAHGPLRVFVHGSGRSGTAAWPAQDHAAGVFVAFDKDTPIEERVATLQAEHAGRPVVVFAHSIGAVPVALAAHGGILDIRALVLVEPALYDIARGESAIERHIAIHAEARAQAEQGDLRSFWAIVRPVMFGGPFAEEKWGAEESFAAQWARAELPWGHGIRRDALRGIPTLVVTGEWNEEYETIARRLVEEGAEHRVLSGAGHRAQDLPAFEAIATAFLASVGSGSGPRLVRTRGG</sequence>
<protein>
    <submittedName>
        <fullName evidence="2">Alpha/beta fold hydrolase</fullName>
    </submittedName>
</protein>
<dbReference type="InterPro" id="IPR000073">
    <property type="entry name" value="AB_hydrolase_1"/>
</dbReference>
<keyword evidence="2" id="KW-0378">Hydrolase</keyword>
<name>A0ABY8BU82_9MICO</name>
<evidence type="ECO:0000313" key="2">
    <source>
        <dbReference type="EMBL" id="WEG07377.1"/>
    </source>
</evidence>
<gene>
    <name evidence="2" type="ORF">PU630_08835</name>
</gene>
<dbReference type="GO" id="GO:0016787">
    <property type="term" value="F:hydrolase activity"/>
    <property type="evidence" value="ECO:0007669"/>
    <property type="project" value="UniProtKB-KW"/>
</dbReference>
<evidence type="ECO:0000313" key="3">
    <source>
        <dbReference type="Proteomes" id="UP001214553"/>
    </source>
</evidence>
<organism evidence="2 3">
    <name type="scientific">Microbacterium horticulturae</name>
    <dbReference type="NCBI Taxonomy" id="3028316"/>
    <lineage>
        <taxon>Bacteria</taxon>
        <taxon>Bacillati</taxon>
        <taxon>Actinomycetota</taxon>
        <taxon>Actinomycetes</taxon>
        <taxon>Micrococcales</taxon>
        <taxon>Microbacteriaceae</taxon>
        <taxon>Microbacterium</taxon>
    </lineage>
</organism>
<dbReference type="Pfam" id="PF12697">
    <property type="entry name" value="Abhydrolase_6"/>
    <property type="match status" value="1"/>
</dbReference>
<reference evidence="2 3" key="1">
    <citation type="submission" date="2023-03" db="EMBL/GenBank/DDBJ databases">
        <title>Genome sequence of Microbacterium sp. KACC 23027.</title>
        <authorList>
            <person name="Kim S."/>
            <person name="Heo J."/>
            <person name="Kwon S.-W."/>
        </authorList>
    </citation>
    <scope>NUCLEOTIDE SEQUENCE [LARGE SCALE GENOMIC DNA]</scope>
    <source>
        <strain evidence="2 3">KACC 23027</strain>
    </source>
</reference>
<dbReference type="Proteomes" id="UP001214553">
    <property type="component" value="Chromosome"/>
</dbReference>